<dbReference type="EC" id="1.14.11.2" evidence="5"/>
<comment type="function">
    <text evidence="2">Catalyzes the post-translational formation of 4-hydroxyproline in -Xaa-Pro-Gly- sequences in collagens and other proteins.</text>
</comment>
<accession>A0A1I8Q0R7</accession>
<evidence type="ECO:0000256" key="8">
    <source>
        <dbReference type="ARBA" id="ARBA00022896"/>
    </source>
</evidence>
<dbReference type="SMART" id="SM00702">
    <property type="entry name" value="P4Hc"/>
    <property type="match status" value="1"/>
</dbReference>
<feature type="chain" id="PRO_5009327510" description="procollagen-proline 4-dioxygenase" evidence="14">
    <location>
        <begin position="22"/>
        <end position="518"/>
    </location>
</feature>
<dbReference type="InterPro" id="IPR045054">
    <property type="entry name" value="P4HA-like"/>
</dbReference>
<keyword evidence="12" id="KW-0325">Glycoprotein</keyword>
<feature type="coiled-coil region" evidence="13">
    <location>
        <begin position="48"/>
        <end position="75"/>
    </location>
</feature>
<evidence type="ECO:0000256" key="9">
    <source>
        <dbReference type="ARBA" id="ARBA00022964"/>
    </source>
</evidence>
<organism evidence="16 17">
    <name type="scientific">Stomoxys calcitrans</name>
    <name type="common">Stable fly</name>
    <name type="synonym">Conops calcitrans</name>
    <dbReference type="NCBI Taxonomy" id="35570"/>
    <lineage>
        <taxon>Eukaryota</taxon>
        <taxon>Metazoa</taxon>
        <taxon>Ecdysozoa</taxon>
        <taxon>Arthropoda</taxon>
        <taxon>Hexapoda</taxon>
        <taxon>Insecta</taxon>
        <taxon>Pterygota</taxon>
        <taxon>Neoptera</taxon>
        <taxon>Endopterygota</taxon>
        <taxon>Diptera</taxon>
        <taxon>Brachycera</taxon>
        <taxon>Muscomorpha</taxon>
        <taxon>Muscoidea</taxon>
        <taxon>Muscidae</taxon>
        <taxon>Stomoxys</taxon>
    </lineage>
</organism>
<keyword evidence="6" id="KW-0479">Metal-binding</keyword>
<evidence type="ECO:0000256" key="2">
    <source>
        <dbReference type="ARBA" id="ARBA00002035"/>
    </source>
</evidence>
<evidence type="ECO:0000256" key="3">
    <source>
        <dbReference type="ARBA" id="ARBA00004319"/>
    </source>
</evidence>
<dbReference type="InterPro" id="IPR044862">
    <property type="entry name" value="Pro_4_hyd_alph_FE2OG_OXY"/>
</dbReference>
<keyword evidence="7" id="KW-0256">Endoplasmic reticulum</keyword>
<dbReference type="Pfam" id="PF13640">
    <property type="entry name" value="2OG-FeII_Oxy_3"/>
    <property type="match status" value="1"/>
</dbReference>
<evidence type="ECO:0000259" key="15">
    <source>
        <dbReference type="PROSITE" id="PS51471"/>
    </source>
</evidence>
<keyword evidence="8" id="KW-0847">Vitamin C</keyword>
<evidence type="ECO:0000256" key="13">
    <source>
        <dbReference type="SAM" id="Coils"/>
    </source>
</evidence>
<dbReference type="EnsemblMetazoa" id="SCAU012785-RA">
    <property type="protein sequence ID" value="SCAU012785-PA"/>
    <property type="gene ID" value="SCAU012785"/>
</dbReference>
<dbReference type="InterPro" id="IPR005123">
    <property type="entry name" value="Oxoglu/Fe-dep_dioxygenase_dom"/>
</dbReference>
<evidence type="ECO:0000256" key="12">
    <source>
        <dbReference type="ARBA" id="ARBA00023180"/>
    </source>
</evidence>
<keyword evidence="14" id="KW-0732">Signal</keyword>
<evidence type="ECO:0000256" key="1">
    <source>
        <dbReference type="ARBA" id="ARBA00001961"/>
    </source>
</evidence>
<evidence type="ECO:0000256" key="10">
    <source>
        <dbReference type="ARBA" id="ARBA00023002"/>
    </source>
</evidence>
<evidence type="ECO:0000256" key="4">
    <source>
        <dbReference type="ARBA" id="ARBA00006511"/>
    </source>
</evidence>
<dbReference type="FunFam" id="2.60.120.620:FF:000011">
    <property type="entry name" value="Prolyl alpha subunit"/>
    <property type="match status" value="1"/>
</dbReference>
<dbReference type="Gene3D" id="6.10.140.1460">
    <property type="match status" value="1"/>
</dbReference>
<dbReference type="PROSITE" id="PS51471">
    <property type="entry name" value="FE2OG_OXY"/>
    <property type="match status" value="1"/>
</dbReference>
<dbReference type="AlphaFoldDB" id="A0A1I8Q0R7"/>
<dbReference type="Proteomes" id="UP000095300">
    <property type="component" value="Unassembled WGS sequence"/>
</dbReference>
<keyword evidence="17" id="KW-1185">Reference proteome</keyword>
<dbReference type="GO" id="GO:0005788">
    <property type="term" value="C:endoplasmic reticulum lumen"/>
    <property type="evidence" value="ECO:0007669"/>
    <property type="project" value="UniProtKB-SubCell"/>
</dbReference>
<dbReference type="GO" id="GO:0004656">
    <property type="term" value="F:procollagen-proline 4-dioxygenase activity"/>
    <property type="evidence" value="ECO:0007669"/>
    <property type="project" value="UniProtKB-EC"/>
</dbReference>
<reference evidence="16" key="1">
    <citation type="submission" date="2020-05" db="UniProtKB">
        <authorList>
            <consortium name="EnsemblMetazoa"/>
        </authorList>
    </citation>
    <scope>IDENTIFICATION</scope>
    <source>
        <strain evidence="16">USDA</strain>
    </source>
</reference>
<dbReference type="InterPro" id="IPR011990">
    <property type="entry name" value="TPR-like_helical_dom_sf"/>
</dbReference>
<dbReference type="Gene3D" id="1.25.40.10">
    <property type="entry name" value="Tetratricopeptide repeat domain"/>
    <property type="match status" value="1"/>
</dbReference>
<evidence type="ECO:0000313" key="17">
    <source>
        <dbReference type="Proteomes" id="UP000095300"/>
    </source>
</evidence>
<feature type="signal peptide" evidence="14">
    <location>
        <begin position="1"/>
        <end position="21"/>
    </location>
</feature>
<comment type="cofactor">
    <cofactor evidence="1">
        <name>L-ascorbate</name>
        <dbReference type="ChEBI" id="CHEBI:38290"/>
    </cofactor>
</comment>
<comment type="similarity">
    <text evidence="4">Belongs to the P4HA family.</text>
</comment>
<evidence type="ECO:0000313" key="16">
    <source>
        <dbReference type="EnsemblMetazoa" id="SCAU012785-PA"/>
    </source>
</evidence>
<sequence length="518" mass="60010">MHWSFIIITILSSFGILWSSAEFYSSVDKMSIVMDFEVKMLENMQKFIGKNQNKLNYIKERLSEYEREREEAMGQGPVYFENPVNKYLLNKRLTVDWERLENVLQYKEGEKTLKRIENTIVNTTELDGALEGVLRLHDVYRLNASDIASGLLQGVQYDVQFQARHCFDLGMKALDIEFPKLAYAWFMEALRRSSNDENINKLDIELAIASTKLKLGDVKGANATFTELVSLHPHNEKVAKIFEEFAKTSIGQPEYTVDYSTEHFPPPEDIQTAPRHDLFKFTCSGLLKKQPREERELRCGYLVETHPFLWIAPIKVEELNHNPLLVVFYDVLSDKEIETIRQLTKEIERATVMSNKGNIVSSVRTSQFQFIPVTRHPILATVDRRVEDMTNLNMKCSEEHQFANYGIGGQYSEHHDYFDFPESYLTTGNRIATVLFYLSDVEQGGGTAYPQMKQLVMPKKGAAAFWYNLHASGKFDVRTLHGACPIIVGSKWVQNRWIREIDQMDRRPCYKFDDSLYH</sequence>
<protein>
    <recommendedName>
        <fullName evidence="5">procollagen-proline 4-dioxygenase</fullName>
        <ecNumber evidence="5">1.14.11.2</ecNumber>
    </recommendedName>
</protein>
<keyword evidence="13" id="KW-0175">Coiled coil</keyword>
<keyword evidence="9" id="KW-0223">Dioxygenase</keyword>
<dbReference type="PANTHER" id="PTHR10869">
    <property type="entry name" value="PROLYL 4-HYDROXYLASE ALPHA SUBUNIT"/>
    <property type="match status" value="1"/>
</dbReference>
<keyword evidence="11" id="KW-0408">Iron</keyword>
<feature type="domain" description="Fe2OG dioxygenase" evidence="15">
    <location>
        <begin position="396"/>
        <end position="500"/>
    </location>
</feature>
<evidence type="ECO:0000256" key="5">
    <source>
        <dbReference type="ARBA" id="ARBA00012269"/>
    </source>
</evidence>
<dbReference type="VEuPathDB" id="VectorBase:SCAU012785"/>
<comment type="subcellular location">
    <subcellularLocation>
        <location evidence="3">Endoplasmic reticulum lumen</location>
    </subcellularLocation>
</comment>
<dbReference type="GO" id="GO:0031418">
    <property type="term" value="F:L-ascorbic acid binding"/>
    <property type="evidence" value="ECO:0007669"/>
    <property type="project" value="UniProtKB-KW"/>
</dbReference>
<dbReference type="Pfam" id="PF08336">
    <property type="entry name" value="P4Ha_N"/>
    <property type="match status" value="1"/>
</dbReference>
<dbReference type="PANTHER" id="PTHR10869:SF244">
    <property type="entry name" value="PROLYL 4-HYDROXYLASE SUBUNIT ALPHA-2"/>
    <property type="match status" value="1"/>
</dbReference>
<name>A0A1I8Q0R7_STOCA</name>
<evidence type="ECO:0000256" key="11">
    <source>
        <dbReference type="ARBA" id="ARBA00023004"/>
    </source>
</evidence>
<dbReference type="InterPro" id="IPR013547">
    <property type="entry name" value="P4H_N"/>
</dbReference>
<dbReference type="GO" id="GO:0005506">
    <property type="term" value="F:iron ion binding"/>
    <property type="evidence" value="ECO:0007669"/>
    <property type="project" value="InterPro"/>
</dbReference>
<dbReference type="STRING" id="35570.A0A1I8Q0R7"/>
<keyword evidence="10" id="KW-0560">Oxidoreductase</keyword>
<evidence type="ECO:0000256" key="7">
    <source>
        <dbReference type="ARBA" id="ARBA00022824"/>
    </source>
</evidence>
<evidence type="ECO:0000256" key="14">
    <source>
        <dbReference type="SAM" id="SignalP"/>
    </source>
</evidence>
<evidence type="ECO:0000256" key="6">
    <source>
        <dbReference type="ARBA" id="ARBA00022723"/>
    </source>
</evidence>
<gene>
    <name evidence="16" type="primary">106082709</name>
</gene>
<dbReference type="InterPro" id="IPR006620">
    <property type="entry name" value="Pro_4_hyd_alph"/>
</dbReference>
<dbReference type="OrthoDB" id="420380at2759"/>
<dbReference type="Gene3D" id="2.60.120.620">
    <property type="entry name" value="q2cbj1_9rhob like domain"/>
    <property type="match status" value="1"/>
</dbReference>
<proteinExistence type="inferred from homology"/>